<evidence type="ECO:0000256" key="3">
    <source>
        <dbReference type="ARBA" id="ARBA00022723"/>
    </source>
</evidence>
<evidence type="ECO:0000256" key="6">
    <source>
        <dbReference type="ARBA" id="ARBA00023239"/>
    </source>
</evidence>
<dbReference type="InterPro" id="IPR051208">
    <property type="entry name" value="Class-I_Fumarase/Tartrate_DH"/>
</dbReference>
<accession>G7VGC8</accession>
<dbReference type="HOGENOM" id="CLU_041245_0_0_2"/>
<feature type="domain" description="Fe-S hydro-lyase tartrate dehydratase alpha-type catalytic" evidence="7">
    <location>
        <begin position="15"/>
        <end position="283"/>
    </location>
</feature>
<organism evidence="8 9">
    <name type="scientific">Pyrobaculum ferrireducens</name>
    <dbReference type="NCBI Taxonomy" id="1104324"/>
    <lineage>
        <taxon>Archaea</taxon>
        <taxon>Thermoproteota</taxon>
        <taxon>Thermoprotei</taxon>
        <taxon>Thermoproteales</taxon>
        <taxon>Thermoproteaceae</taxon>
        <taxon>Pyrobaculum</taxon>
    </lineage>
</organism>
<dbReference type="BioCyc" id="PSP1104324:GJSN-374-MONOMER"/>
<dbReference type="GO" id="GO:0046872">
    <property type="term" value="F:metal ion binding"/>
    <property type="evidence" value="ECO:0007669"/>
    <property type="project" value="UniProtKB-KW"/>
</dbReference>
<evidence type="ECO:0000313" key="9">
    <source>
        <dbReference type="Proteomes" id="UP000005867"/>
    </source>
</evidence>
<proteinExistence type="inferred from homology"/>
<evidence type="ECO:0000256" key="4">
    <source>
        <dbReference type="ARBA" id="ARBA00023004"/>
    </source>
</evidence>
<keyword evidence="9" id="KW-1185">Reference proteome</keyword>
<keyword evidence="4" id="KW-0408">Iron</keyword>
<dbReference type="KEGG" id="pyr:P186_0385"/>
<dbReference type="Pfam" id="PF05681">
    <property type="entry name" value="Fumerase"/>
    <property type="match status" value="1"/>
</dbReference>
<dbReference type="GO" id="GO:0016829">
    <property type="term" value="F:lyase activity"/>
    <property type="evidence" value="ECO:0007669"/>
    <property type="project" value="UniProtKB-KW"/>
</dbReference>
<dbReference type="InterPro" id="IPR004646">
    <property type="entry name" value="Fe-S_hydro-lyase_TtdA-typ_cat"/>
</dbReference>
<dbReference type="NCBIfam" id="TIGR00722">
    <property type="entry name" value="ttdA_fumA_fumB"/>
    <property type="match status" value="1"/>
</dbReference>
<dbReference type="STRING" id="1104324.P186_0385"/>
<evidence type="ECO:0000259" key="7">
    <source>
        <dbReference type="Pfam" id="PF05681"/>
    </source>
</evidence>
<gene>
    <name evidence="8" type="ORF">P186_0385</name>
</gene>
<keyword evidence="6 8" id="KW-0456">Lyase</keyword>
<protein>
    <submittedName>
        <fullName evidence="8">Hydro-lyase, Fe-S type, tartrate/fumarate subfamily, alpha subunit</fullName>
    </submittedName>
</protein>
<evidence type="ECO:0000256" key="2">
    <source>
        <dbReference type="ARBA" id="ARBA00022485"/>
    </source>
</evidence>
<name>G7VGC8_9CREN</name>
<reference evidence="8 9" key="1">
    <citation type="journal article" date="2012" name="J. Bacteriol.">
        <title>Complete genome sequence of strain 1860, a crenarchaeon of the genus pyrobaculum able to grow with various electron acceptors.</title>
        <authorList>
            <person name="Mardanov A.V."/>
            <person name="Gumerov V.M."/>
            <person name="Slobodkina G.B."/>
            <person name="Beletsky A.V."/>
            <person name="Bonch-Osmolovskaya E.A."/>
            <person name="Ravin N.V."/>
            <person name="Skryabin K.G."/>
        </authorList>
    </citation>
    <scope>NUCLEOTIDE SEQUENCE [LARGE SCALE GENOMIC DNA]</scope>
    <source>
        <strain evidence="8 9">1860</strain>
    </source>
</reference>
<keyword evidence="2" id="KW-0004">4Fe-4S</keyword>
<evidence type="ECO:0000256" key="1">
    <source>
        <dbReference type="ARBA" id="ARBA00008876"/>
    </source>
</evidence>
<keyword evidence="5" id="KW-0411">Iron-sulfur</keyword>
<evidence type="ECO:0000313" key="8">
    <source>
        <dbReference type="EMBL" id="AET31839.1"/>
    </source>
</evidence>
<dbReference type="eggNOG" id="arCOG04407">
    <property type="taxonomic scope" value="Archaea"/>
</dbReference>
<sequence length="294" mass="32055">MNREIAMLEQILLKVAKDAIIRASIGPAFDINNALKKAHEAEEGEAARIQLSAILKNIELSTSEKIAVCQDTGFPTFYIKLGDGFPLRSRVYDILTQAVREVTKELPLRPNTVHPFSERNPGDNTGIGAPWFDVELFDGDYIEFYYVPKGGGTELPSKAFTLPPGVAMKELPRLVLEAVVDAGPMPCPPVIVGVGIGPSVDIAAKLAKKAATIRPVGSRHPEPEIAKMEEELLRAINKLGMGVHGVGGKVTALDVHIEYVYRHPATFSIGIVFSCWATRRAGARVYPDGRYELI</sequence>
<dbReference type="EMBL" id="CP003098">
    <property type="protein sequence ID" value="AET31839.1"/>
    <property type="molecule type" value="Genomic_DNA"/>
</dbReference>
<dbReference type="NCBIfam" id="NF004885">
    <property type="entry name" value="PRK06246.1"/>
    <property type="match status" value="1"/>
</dbReference>
<dbReference type="AlphaFoldDB" id="G7VGC8"/>
<keyword evidence="3" id="KW-0479">Metal-binding</keyword>
<dbReference type="PANTHER" id="PTHR30389">
    <property type="entry name" value="FUMARATE HYDRATASE-RELATED"/>
    <property type="match status" value="1"/>
</dbReference>
<dbReference type="Proteomes" id="UP000005867">
    <property type="component" value="Chromosome"/>
</dbReference>
<dbReference type="PANTHER" id="PTHR30389:SF17">
    <property type="entry name" value="L(+)-TARTRATE DEHYDRATASE SUBUNIT ALPHA-RELATED"/>
    <property type="match status" value="1"/>
</dbReference>
<evidence type="ECO:0000256" key="5">
    <source>
        <dbReference type="ARBA" id="ARBA00023014"/>
    </source>
</evidence>
<comment type="similarity">
    <text evidence="1">Belongs to the class-I fumarase family.</text>
</comment>
<dbReference type="GO" id="GO:0051539">
    <property type="term" value="F:4 iron, 4 sulfur cluster binding"/>
    <property type="evidence" value="ECO:0007669"/>
    <property type="project" value="UniProtKB-KW"/>
</dbReference>